<dbReference type="EC" id="2.3.1.31" evidence="2"/>
<feature type="binding site" evidence="2">
    <location>
        <position position="356"/>
    </location>
    <ligand>
        <name>substrate</name>
    </ligand>
</feature>
<comment type="subcellular location">
    <subcellularLocation>
        <location evidence="2">Cytoplasm</location>
    </subcellularLocation>
</comment>
<evidence type="ECO:0000256" key="3">
    <source>
        <dbReference type="PIRSR" id="PIRSR000443-1"/>
    </source>
</evidence>
<dbReference type="InterPro" id="IPR029058">
    <property type="entry name" value="AB_hydrolase_fold"/>
</dbReference>
<keyword evidence="6" id="KW-1185">Reference proteome</keyword>
<sequence length="381" mass="39756">MTAGVVPVTGAWRPGDPPGRRRWFTAPGPLPLSGGEVLPGYRLAYETWGVPSAGGGNAVLVLHALTGDSHAAGPAGAGHPTPGWWDGVIGPGRALDTRELFVVAPNVLGGCQGSTGPAGPAADGRPWGSRFPRLSIRDTVVAEAALADELGIREWALVLGGSMGGMRALEWAITFPNRVRRLLVLAACAASGADQIAWTAAQLAAIRGDPDWLGGDYHLTGSGPRCGLGTARRIAHTTYRSASELADRFGRTAQAGEDPHQGGRFAVESYLDHQAGKLAQRFDAASYVLLSEAMNRHDVGRGRAGVAAALRRIRAEVTVAGIDTDRLYPLQQQEELAAGIEGAGPVRVISSRYGHDGFLLETDQVGSLISELTSTVALSTG</sequence>
<dbReference type="GO" id="GO:0004414">
    <property type="term" value="F:homoserine O-acetyltransferase activity"/>
    <property type="evidence" value="ECO:0007669"/>
    <property type="project" value="UniProtKB-UniRule"/>
</dbReference>
<organism evidence="5 6">
    <name type="scientific">Amycolatopsis cihanbeyliensis</name>
    <dbReference type="NCBI Taxonomy" id="1128664"/>
    <lineage>
        <taxon>Bacteria</taxon>
        <taxon>Bacillati</taxon>
        <taxon>Actinomycetota</taxon>
        <taxon>Actinomycetes</taxon>
        <taxon>Pseudonocardiales</taxon>
        <taxon>Pseudonocardiaceae</taxon>
        <taxon>Amycolatopsis</taxon>
    </lineage>
</organism>
<evidence type="ECO:0000313" key="6">
    <source>
        <dbReference type="Proteomes" id="UP000320876"/>
    </source>
</evidence>
<keyword evidence="2" id="KW-0486">Methionine biosynthesis</keyword>
<evidence type="ECO:0000256" key="2">
    <source>
        <dbReference type="HAMAP-Rule" id="MF_00296"/>
    </source>
</evidence>
<dbReference type="GO" id="GO:0009086">
    <property type="term" value="P:methionine biosynthetic process"/>
    <property type="evidence" value="ECO:0007669"/>
    <property type="project" value="UniProtKB-UniRule"/>
</dbReference>
<keyword evidence="2" id="KW-0028">Amino-acid biosynthesis</keyword>
<comment type="caution">
    <text evidence="2">Lacks conserved residue(s) required for the propagation of feature annotation.</text>
</comment>
<dbReference type="UniPathway" id="UPA00051">
    <property type="reaction ID" value="UER00074"/>
</dbReference>
<feature type="binding site" evidence="2">
    <location>
        <position position="232"/>
    </location>
    <ligand>
        <name>substrate</name>
    </ligand>
</feature>
<dbReference type="SUPFAM" id="SSF53474">
    <property type="entry name" value="alpha/beta-Hydrolases"/>
    <property type="match status" value="1"/>
</dbReference>
<dbReference type="Proteomes" id="UP000320876">
    <property type="component" value="Unassembled WGS sequence"/>
</dbReference>
<keyword evidence="1 2" id="KW-0808">Transferase</keyword>
<feature type="active site" evidence="2 3">
    <location>
        <position position="325"/>
    </location>
</feature>
<feature type="domain" description="AB hydrolase-1" evidence="4">
    <location>
        <begin position="57"/>
        <end position="343"/>
    </location>
</feature>
<protein>
    <recommendedName>
        <fullName evidence="2">Homoserine O-acetyltransferase</fullName>
        <shortName evidence="2">HAT</shortName>
        <ecNumber evidence="2">2.3.1.31</ecNumber>
    </recommendedName>
    <alternativeName>
        <fullName evidence="2">Homoserine transacetylase</fullName>
        <shortName evidence="2">HTA</shortName>
    </alternativeName>
</protein>
<name>A0A542CSE1_AMYCI</name>
<evidence type="ECO:0000259" key="4">
    <source>
        <dbReference type="Pfam" id="PF00561"/>
    </source>
</evidence>
<dbReference type="InterPro" id="IPR000073">
    <property type="entry name" value="AB_hydrolase_1"/>
</dbReference>
<dbReference type="Gene3D" id="3.40.50.1820">
    <property type="entry name" value="alpha/beta hydrolase"/>
    <property type="match status" value="1"/>
</dbReference>
<comment type="similarity">
    <text evidence="2">Belongs to the AB hydrolase superfamily. MetX family.</text>
</comment>
<comment type="function">
    <text evidence="2">Transfers an acetyl group from acetyl-CoA to L-homoserine, forming acetyl-L-homoserine.</text>
</comment>
<dbReference type="GO" id="GO:0009092">
    <property type="term" value="P:homoserine metabolic process"/>
    <property type="evidence" value="ECO:0007669"/>
    <property type="project" value="TreeGrafter"/>
</dbReference>
<evidence type="ECO:0000256" key="1">
    <source>
        <dbReference type="ARBA" id="ARBA00022679"/>
    </source>
</evidence>
<dbReference type="EMBL" id="VFML01000002">
    <property type="protein sequence ID" value="TQI93680.1"/>
    <property type="molecule type" value="Genomic_DNA"/>
</dbReference>
<dbReference type="OrthoDB" id="9800754at2"/>
<keyword evidence="2" id="KW-0012">Acyltransferase</keyword>
<dbReference type="InterPro" id="IPR008220">
    <property type="entry name" value="HAT_MetX-like"/>
</dbReference>
<comment type="caution">
    <text evidence="5">The sequence shown here is derived from an EMBL/GenBank/DDBJ whole genome shotgun (WGS) entry which is preliminary data.</text>
</comment>
<gene>
    <name evidence="2" type="primary">metXA</name>
    <name evidence="5" type="ORF">FB471_5820</name>
</gene>
<keyword evidence="2" id="KW-0963">Cytoplasm</keyword>
<dbReference type="PIRSF" id="PIRSF000443">
    <property type="entry name" value="Homoser_Ac_trans"/>
    <property type="match status" value="1"/>
</dbReference>
<evidence type="ECO:0000313" key="5">
    <source>
        <dbReference type="EMBL" id="TQI93680.1"/>
    </source>
</evidence>
<dbReference type="AlphaFoldDB" id="A0A542CSE1"/>
<comment type="subunit">
    <text evidence="2">Homodimer.</text>
</comment>
<dbReference type="NCBIfam" id="NF001209">
    <property type="entry name" value="PRK00175.1"/>
    <property type="match status" value="1"/>
</dbReference>
<feature type="active site" description="Nucleophile" evidence="2 3">
    <location>
        <position position="162"/>
    </location>
</feature>
<feature type="active site" evidence="2 3">
    <location>
        <position position="355"/>
    </location>
</feature>
<dbReference type="HAMAP" id="MF_00296">
    <property type="entry name" value="MetX_acyltransf"/>
    <property type="match status" value="1"/>
</dbReference>
<dbReference type="PANTHER" id="PTHR32268:SF11">
    <property type="entry name" value="HOMOSERINE O-ACETYLTRANSFERASE"/>
    <property type="match status" value="1"/>
</dbReference>
<reference evidence="5 6" key="1">
    <citation type="submission" date="2019-06" db="EMBL/GenBank/DDBJ databases">
        <title>Sequencing the genomes of 1000 actinobacteria strains.</title>
        <authorList>
            <person name="Klenk H.-P."/>
        </authorList>
    </citation>
    <scope>NUCLEOTIDE SEQUENCE [LARGE SCALE GENOMIC DNA]</scope>
    <source>
        <strain evidence="5 6">DSM 45679</strain>
    </source>
</reference>
<dbReference type="GO" id="GO:0005737">
    <property type="term" value="C:cytoplasm"/>
    <property type="evidence" value="ECO:0007669"/>
    <property type="project" value="UniProtKB-SubCell"/>
</dbReference>
<dbReference type="Pfam" id="PF00561">
    <property type="entry name" value="Abhydrolase_1"/>
    <property type="match status" value="1"/>
</dbReference>
<dbReference type="NCBIfam" id="TIGR01392">
    <property type="entry name" value="homoserO_Ac_trn"/>
    <property type="match status" value="1"/>
</dbReference>
<dbReference type="PANTHER" id="PTHR32268">
    <property type="entry name" value="HOMOSERINE O-ACETYLTRANSFERASE"/>
    <property type="match status" value="1"/>
</dbReference>
<accession>A0A542CSE1</accession>
<proteinExistence type="inferred from homology"/>
<dbReference type="RefSeq" id="WP_142002694.1">
    <property type="nucleotide sequence ID" value="NZ_VFML01000002.1"/>
</dbReference>
<comment type="catalytic activity">
    <reaction evidence="2">
        <text>L-homoserine + acetyl-CoA = O-acetyl-L-homoserine + CoA</text>
        <dbReference type="Rhea" id="RHEA:13701"/>
        <dbReference type="ChEBI" id="CHEBI:57287"/>
        <dbReference type="ChEBI" id="CHEBI:57288"/>
        <dbReference type="ChEBI" id="CHEBI:57476"/>
        <dbReference type="ChEBI" id="CHEBI:57716"/>
        <dbReference type="EC" id="2.3.1.31"/>
    </reaction>
</comment>
<comment type="pathway">
    <text evidence="2">Amino-acid biosynthesis; L-methionine biosynthesis via de novo pathway; O-acetyl-L-homoserine from L-homoserine: step 1/1.</text>
</comment>